<dbReference type="AlphaFoldDB" id="A0ABD0ZBA7"/>
<evidence type="ECO:0000259" key="2">
    <source>
        <dbReference type="Pfam" id="PF03107"/>
    </source>
</evidence>
<dbReference type="Pfam" id="PF03107">
    <property type="entry name" value="C1_2"/>
    <property type="match status" value="3"/>
</dbReference>
<dbReference type="Proteomes" id="UP001558713">
    <property type="component" value="Unassembled WGS sequence"/>
</dbReference>
<dbReference type="SUPFAM" id="SSF57889">
    <property type="entry name" value="Cysteine-rich domain"/>
    <property type="match status" value="1"/>
</dbReference>
<reference evidence="3 4" key="1">
    <citation type="submission" date="2024-04" db="EMBL/GenBank/DDBJ databases">
        <title>Genome assembly C_amara_ONT_v2.</title>
        <authorList>
            <person name="Yant L."/>
            <person name="Moore C."/>
            <person name="Slenker M."/>
        </authorList>
    </citation>
    <scope>NUCLEOTIDE SEQUENCE [LARGE SCALE GENOMIC DNA]</scope>
    <source>
        <tissue evidence="3">Leaf</tissue>
    </source>
</reference>
<dbReference type="InterPro" id="IPR046349">
    <property type="entry name" value="C1-like_sf"/>
</dbReference>
<accession>A0ABD0ZBA7</accession>
<dbReference type="PANTHER" id="PTHR46288">
    <property type="entry name" value="PHORBOL-ESTER/DAG-TYPE DOMAIN-CONTAINING PROTEIN"/>
    <property type="match status" value="1"/>
</dbReference>
<name>A0ABD0ZBA7_CARAN</name>
<keyword evidence="4" id="KW-1185">Reference proteome</keyword>
<dbReference type="EMBL" id="JBANAX010000839">
    <property type="protein sequence ID" value="KAL1191951.1"/>
    <property type="molecule type" value="Genomic_DNA"/>
</dbReference>
<organism evidence="3 4">
    <name type="scientific">Cardamine amara subsp. amara</name>
    <dbReference type="NCBI Taxonomy" id="228776"/>
    <lineage>
        <taxon>Eukaryota</taxon>
        <taxon>Viridiplantae</taxon>
        <taxon>Streptophyta</taxon>
        <taxon>Embryophyta</taxon>
        <taxon>Tracheophyta</taxon>
        <taxon>Spermatophyta</taxon>
        <taxon>Magnoliopsida</taxon>
        <taxon>eudicotyledons</taxon>
        <taxon>Gunneridae</taxon>
        <taxon>Pentapetalae</taxon>
        <taxon>rosids</taxon>
        <taxon>malvids</taxon>
        <taxon>Brassicales</taxon>
        <taxon>Brassicaceae</taxon>
        <taxon>Cardamineae</taxon>
        <taxon>Cardamine</taxon>
    </lineage>
</organism>
<protein>
    <submittedName>
        <fullName evidence="3">Protein VACUOLELESS GAMETOPHYTES</fullName>
    </submittedName>
</protein>
<gene>
    <name evidence="3" type="ORF">V5N11_032294</name>
</gene>
<feature type="domain" description="DC1" evidence="2">
    <location>
        <begin position="14"/>
        <end position="60"/>
    </location>
</feature>
<evidence type="ECO:0000313" key="4">
    <source>
        <dbReference type="Proteomes" id="UP001558713"/>
    </source>
</evidence>
<dbReference type="InterPro" id="IPR004146">
    <property type="entry name" value="DC1"/>
</dbReference>
<evidence type="ECO:0000256" key="1">
    <source>
        <dbReference type="ARBA" id="ARBA00022737"/>
    </source>
</evidence>
<evidence type="ECO:0000313" key="3">
    <source>
        <dbReference type="EMBL" id="KAL1191951.1"/>
    </source>
</evidence>
<keyword evidence="1" id="KW-0677">Repeat</keyword>
<dbReference type="PANTHER" id="PTHR46288:SF27">
    <property type="entry name" value="CYSTEINE_HISTIDINE-RICH C1 DOMAIN FAMILY PROTEIN"/>
    <property type="match status" value="1"/>
</dbReference>
<comment type="caution">
    <text evidence="3">The sequence shown here is derived from an EMBL/GenBank/DDBJ whole genome shotgun (WGS) entry which is preliminary data.</text>
</comment>
<feature type="domain" description="DC1" evidence="2">
    <location>
        <begin position="129"/>
        <end position="174"/>
    </location>
</feature>
<sequence>MASGRPATHPVIHPSHNHPLRGYNAQVEDEIICSGCNQDLIGAAYKCTKSECDYFLHKLCFELPPKIRDNCHPNHLLTLLYSPPYDHSIYTCNACGEYGSGFAYNCSICQYDVHIRCVCMPESMKHDDHVHPLALVYSSPYPKGAIVTCDVCNKTISQNLWSYSCRLCNYDKHLHSCVTDEEQETCVAEEEEEEEPEDEGRIRKRDVIRVATNIASIVFGFGPLF</sequence>
<feature type="domain" description="DC1" evidence="2">
    <location>
        <begin position="71"/>
        <end position="118"/>
    </location>
</feature>
<proteinExistence type="predicted"/>